<comment type="caution">
    <text evidence="1">The sequence shown here is derived from an EMBL/GenBank/DDBJ whole genome shotgun (WGS) entry which is preliminary data.</text>
</comment>
<dbReference type="EMBL" id="LJKE01000050">
    <property type="protein sequence ID" value="KZD64595.1"/>
    <property type="molecule type" value="Genomic_DNA"/>
</dbReference>
<dbReference type="PATRIC" id="fig|1396.535.peg.499"/>
<name>A0A164NPI6_BACCE</name>
<evidence type="ECO:0000313" key="2">
    <source>
        <dbReference type="Proteomes" id="UP000076482"/>
    </source>
</evidence>
<accession>A0A164NPI6</accession>
<sequence length="37" mass="4240">MNFLLVLSDITLQALHKHLIKTFKEKNVLAMAIMNTV</sequence>
<reference evidence="1 2" key="1">
    <citation type="submission" date="2015-09" db="EMBL/GenBank/DDBJ databases">
        <title>Bacillus cereus food isolates.</title>
        <authorList>
            <person name="Boekhorst J."/>
        </authorList>
    </citation>
    <scope>NUCLEOTIDE SEQUENCE [LARGE SCALE GENOMIC DNA]</scope>
    <source>
        <strain evidence="1 2">B4088</strain>
    </source>
</reference>
<gene>
    <name evidence="1" type="ORF">B4088_2991</name>
</gene>
<evidence type="ECO:0000313" key="1">
    <source>
        <dbReference type="EMBL" id="KZD64595.1"/>
    </source>
</evidence>
<dbReference type="Proteomes" id="UP000076482">
    <property type="component" value="Unassembled WGS sequence"/>
</dbReference>
<dbReference type="AlphaFoldDB" id="A0A164NPI6"/>
<organism evidence="1 2">
    <name type="scientific">Bacillus cereus</name>
    <dbReference type="NCBI Taxonomy" id="1396"/>
    <lineage>
        <taxon>Bacteria</taxon>
        <taxon>Bacillati</taxon>
        <taxon>Bacillota</taxon>
        <taxon>Bacilli</taxon>
        <taxon>Bacillales</taxon>
        <taxon>Bacillaceae</taxon>
        <taxon>Bacillus</taxon>
        <taxon>Bacillus cereus group</taxon>
    </lineage>
</organism>
<proteinExistence type="predicted"/>
<protein>
    <submittedName>
        <fullName evidence="1">Uncharacterized protein</fullName>
    </submittedName>
</protein>